<name>A0A7W8LLI5_9SPIR</name>
<proteinExistence type="predicted"/>
<protein>
    <submittedName>
        <fullName evidence="1">Uncharacterized protein</fullName>
    </submittedName>
</protein>
<evidence type="ECO:0000313" key="1">
    <source>
        <dbReference type="EMBL" id="MBB5225481.1"/>
    </source>
</evidence>
<dbReference type="RefSeq" id="WP_184657798.1">
    <property type="nucleotide sequence ID" value="NZ_CP031518.1"/>
</dbReference>
<comment type="caution">
    <text evidence="1">The sequence shown here is derived from an EMBL/GenBank/DDBJ whole genome shotgun (WGS) entry which is preliminary data.</text>
</comment>
<keyword evidence="2" id="KW-1185">Reference proteome</keyword>
<reference evidence="1 2" key="1">
    <citation type="submission" date="2020-08" db="EMBL/GenBank/DDBJ databases">
        <title>Genomic Encyclopedia of Type Strains, Phase IV (KMG-IV): sequencing the most valuable type-strain genomes for metagenomic binning, comparative biology and taxonomic classification.</title>
        <authorList>
            <person name="Goeker M."/>
        </authorList>
    </citation>
    <scope>NUCLEOTIDE SEQUENCE [LARGE SCALE GENOMIC DNA]</scope>
    <source>
        <strain evidence="1 2">DSM 103462</strain>
    </source>
</reference>
<dbReference type="AlphaFoldDB" id="A0A7W8LLI5"/>
<sequence>MAKSKINKRFDQYILRGKLRQEGFERWRYVFTAMSKLNGRERKFFIELYIVNPAISPKVAVISQKSRLAISEADLQYALAGTESASHANDEIDVKPSYVLVKAGIYGEDGKQMNKFYASSQFSYVKNTENFKVGDCLFSSKGLSGSILVTAQDLRVKPELLCNVGSMDWDLKFERAIENSPLYDRKNYLWIPIGLKTLFSGSIHVDNQEFVVLPKSSNGYIDKSWGERLNSPYFHISSSNLTSIISGRQMMNSCFALEGEFNGKLCSVVDLEGEKYCVENRKIFKKDVIIHDCSQLSDNLEGERVHWSVSIHKGKYVVDIDIYCRGKEMFVRDYEMPQGKRCLLKVLGGTGKGEIRVYKKVRKNLELLEHANINDAICEFGQTEEVGK</sequence>
<gene>
    <name evidence="1" type="ORF">HNP76_000825</name>
</gene>
<organism evidence="1 2">
    <name type="scientific">Treponema ruminis</name>
    <dbReference type="NCBI Taxonomy" id="744515"/>
    <lineage>
        <taxon>Bacteria</taxon>
        <taxon>Pseudomonadati</taxon>
        <taxon>Spirochaetota</taxon>
        <taxon>Spirochaetia</taxon>
        <taxon>Spirochaetales</taxon>
        <taxon>Treponemataceae</taxon>
        <taxon>Treponema</taxon>
    </lineage>
</organism>
<dbReference type="EMBL" id="JACHFQ010000002">
    <property type="protein sequence ID" value="MBB5225481.1"/>
    <property type="molecule type" value="Genomic_DNA"/>
</dbReference>
<evidence type="ECO:0000313" key="2">
    <source>
        <dbReference type="Proteomes" id="UP000518887"/>
    </source>
</evidence>
<dbReference type="Proteomes" id="UP000518887">
    <property type="component" value="Unassembled WGS sequence"/>
</dbReference>
<accession>A0A7W8LLI5</accession>